<feature type="domain" description="Rhodanese" evidence="9">
    <location>
        <begin position="170"/>
        <end position="284"/>
    </location>
</feature>
<dbReference type="GO" id="GO:0004792">
    <property type="term" value="F:thiosulfate-cyanide sulfurtransferase activity"/>
    <property type="evidence" value="ECO:0007669"/>
    <property type="project" value="InterPro"/>
</dbReference>
<keyword evidence="4" id="KW-0677">Repeat</keyword>
<evidence type="ECO:0000256" key="8">
    <source>
        <dbReference type="ARBA" id="ARBA00078354"/>
    </source>
</evidence>
<dbReference type="PANTHER" id="PTHR11364:SF27">
    <property type="entry name" value="SULFURTRANSFERASE"/>
    <property type="match status" value="1"/>
</dbReference>
<feature type="domain" description="Rhodanese" evidence="9">
    <location>
        <begin position="23"/>
        <end position="140"/>
    </location>
</feature>
<evidence type="ECO:0000259" key="9">
    <source>
        <dbReference type="PROSITE" id="PS50206"/>
    </source>
</evidence>
<keyword evidence="2" id="KW-0963">Cytoplasm</keyword>
<reference evidence="10 11" key="1">
    <citation type="submission" date="2018-04" db="EMBL/GenBank/DDBJ databases">
        <title>Genomic Encyclopedia of Archaeal and Bacterial Type Strains, Phase II (KMG-II): from individual species to whole genera.</title>
        <authorList>
            <person name="Goeker M."/>
        </authorList>
    </citation>
    <scope>NUCLEOTIDE SEQUENCE [LARGE SCALE GENOMIC DNA]</scope>
    <source>
        <strain evidence="10 11">DSM 29955</strain>
    </source>
</reference>
<dbReference type="EC" id="2.8.1.2" evidence="6"/>
<dbReference type="InterPro" id="IPR036873">
    <property type="entry name" value="Rhodanese-like_dom_sf"/>
</dbReference>
<dbReference type="CDD" id="cd01449">
    <property type="entry name" value="TST_Repeat_2"/>
    <property type="match status" value="1"/>
</dbReference>
<dbReference type="Pfam" id="PF00581">
    <property type="entry name" value="Rhodanese"/>
    <property type="match status" value="2"/>
</dbReference>
<dbReference type="AlphaFoldDB" id="A0A2T6KI91"/>
<dbReference type="FunFam" id="3.40.250.10:FF:000015">
    <property type="entry name" value="Sulfurtransferase"/>
    <property type="match status" value="1"/>
</dbReference>
<evidence type="ECO:0000256" key="5">
    <source>
        <dbReference type="ARBA" id="ARBA00051793"/>
    </source>
</evidence>
<sequence>MTAPTSDDPKTLVSAAWLATHLNDPNMRIFDASWYLPDAGRDGRAEYEKAHIPGARYFDIDEISDHRSELPHMAPPIEKFMSRMRTMGVGDGHQVVVYDGMGMFSAARVWWLFRLMGQPNVAVLDGGLPKWIAEGNATTTAPPVIRDRHMTVDYQKDMVRDVTQVARAAKLGDYTIIDARAPARFRGDAPEPREGLRSGHIPGSRNVFFQDLLNDDGTMKPPAALRAVFTDAGVDLDKPAITTCGSGVTAAVLSLALERIGKTDHSLYDGSWSEWGMYADLPIETGAA</sequence>
<dbReference type="OrthoDB" id="9781034at2"/>
<protein>
    <recommendedName>
        <fullName evidence="7">3-mercaptopyruvate sulfurtransferase</fullName>
        <ecNumber evidence="6">2.8.1.2</ecNumber>
    </recommendedName>
    <alternativeName>
        <fullName evidence="8">Rhodanese-like protein</fullName>
    </alternativeName>
</protein>
<gene>
    <name evidence="10" type="ORF">C8N45_10447</name>
</gene>
<evidence type="ECO:0000256" key="7">
    <source>
        <dbReference type="ARBA" id="ARBA00070833"/>
    </source>
</evidence>
<evidence type="ECO:0000256" key="1">
    <source>
        <dbReference type="ARBA" id="ARBA00004496"/>
    </source>
</evidence>
<name>A0A2T6KI91_9RHOB</name>
<keyword evidence="11" id="KW-1185">Reference proteome</keyword>
<dbReference type="PANTHER" id="PTHR11364">
    <property type="entry name" value="THIOSULFATE SULFERTANSFERASE"/>
    <property type="match status" value="1"/>
</dbReference>
<dbReference type="SMART" id="SM00450">
    <property type="entry name" value="RHOD"/>
    <property type="match status" value="2"/>
</dbReference>
<evidence type="ECO:0000313" key="11">
    <source>
        <dbReference type="Proteomes" id="UP000244523"/>
    </source>
</evidence>
<dbReference type="InterPro" id="IPR001307">
    <property type="entry name" value="Thiosulphate_STrfase_CS"/>
</dbReference>
<dbReference type="FunFam" id="3.40.250.10:FF:000001">
    <property type="entry name" value="Sulfurtransferase"/>
    <property type="match status" value="1"/>
</dbReference>
<dbReference type="GO" id="GO:0016784">
    <property type="term" value="F:3-mercaptopyruvate sulfurtransferase activity"/>
    <property type="evidence" value="ECO:0007669"/>
    <property type="project" value="UniProtKB-EC"/>
</dbReference>
<evidence type="ECO:0000313" key="10">
    <source>
        <dbReference type="EMBL" id="PUB15427.1"/>
    </source>
</evidence>
<accession>A0A2T6KI91</accession>
<dbReference type="RefSeq" id="WP_108386351.1">
    <property type="nucleotide sequence ID" value="NZ_QBUD01000004.1"/>
</dbReference>
<comment type="caution">
    <text evidence="10">The sequence shown here is derived from an EMBL/GenBank/DDBJ whole genome shotgun (WGS) entry which is preliminary data.</text>
</comment>
<evidence type="ECO:0000256" key="4">
    <source>
        <dbReference type="ARBA" id="ARBA00022737"/>
    </source>
</evidence>
<keyword evidence="3 10" id="KW-0808">Transferase</keyword>
<dbReference type="InterPro" id="IPR045078">
    <property type="entry name" value="TST/MPST-like"/>
</dbReference>
<proteinExistence type="predicted"/>
<dbReference type="EMBL" id="QBUD01000004">
    <property type="protein sequence ID" value="PUB15427.1"/>
    <property type="molecule type" value="Genomic_DNA"/>
</dbReference>
<evidence type="ECO:0000256" key="3">
    <source>
        <dbReference type="ARBA" id="ARBA00022679"/>
    </source>
</evidence>
<evidence type="ECO:0000256" key="6">
    <source>
        <dbReference type="ARBA" id="ARBA00066832"/>
    </source>
</evidence>
<dbReference type="PROSITE" id="PS00380">
    <property type="entry name" value="RHODANESE_1"/>
    <property type="match status" value="1"/>
</dbReference>
<comment type="catalytic activity">
    <reaction evidence="5">
        <text>2-oxo-3-sulfanylpropanoate + [thioredoxin]-dithiol = [thioredoxin]-disulfide + hydrogen sulfide + pyruvate + H(+)</text>
        <dbReference type="Rhea" id="RHEA:21740"/>
        <dbReference type="Rhea" id="RHEA-COMP:10698"/>
        <dbReference type="Rhea" id="RHEA-COMP:10700"/>
        <dbReference type="ChEBI" id="CHEBI:15361"/>
        <dbReference type="ChEBI" id="CHEBI:15378"/>
        <dbReference type="ChEBI" id="CHEBI:29919"/>
        <dbReference type="ChEBI" id="CHEBI:29950"/>
        <dbReference type="ChEBI" id="CHEBI:50058"/>
        <dbReference type="ChEBI" id="CHEBI:57678"/>
        <dbReference type="EC" id="2.8.1.2"/>
    </reaction>
    <physiologicalReaction direction="left-to-right" evidence="5">
        <dbReference type="Rhea" id="RHEA:21741"/>
    </physiologicalReaction>
</comment>
<comment type="subcellular location">
    <subcellularLocation>
        <location evidence="1">Cytoplasm</location>
    </subcellularLocation>
</comment>
<dbReference type="InterPro" id="IPR001763">
    <property type="entry name" value="Rhodanese-like_dom"/>
</dbReference>
<organism evidence="10 11">
    <name type="scientific">Yoonia sediminilitoris</name>
    <dbReference type="NCBI Taxonomy" id="1286148"/>
    <lineage>
        <taxon>Bacteria</taxon>
        <taxon>Pseudomonadati</taxon>
        <taxon>Pseudomonadota</taxon>
        <taxon>Alphaproteobacteria</taxon>
        <taxon>Rhodobacterales</taxon>
        <taxon>Paracoccaceae</taxon>
        <taxon>Yoonia</taxon>
    </lineage>
</organism>
<keyword evidence="10" id="KW-0670">Pyruvate</keyword>
<evidence type="ECO:0000256" key="2">
    <source>
        <dbReference type="ARBA" id="ARBA00022490"/>
    </source>
</evidence>
<dbReference type="PROSITE" id="PS50206">
    <property type="entry name" value="RHODANESE_3"/>
    <property type="match status" value="2"/>
</dbReference>
<dbReference type="Proteomes" id="UP000244523">
    <property type="component" value="Unassembled WGS sequence"/>
</dbReference>
<dbReference type="NCBIfam" id="NF008557">
    <property type="entry name" value="PRK11493.1"/>
    <property type="match status" value="1"/>
</dbReference>
<dbReference type="SUPFAM" id="SSF52821">
    <property type="entry name" value="Rhodanese/Cell cycle control phosphatase"/>
    <property type="match status" value="2"/>
</dbReference>
<dbReference type="Gene3D" id="3.40.250.10">
    <property type="entry name" value="Rhodanese-like domain"/>
    <property type="match status" value="2"/>
</dbReference>
<dbReference type="GO" id="GO:0005737">
    <property type="term" value="C:cytoplasm"/>
    <property type="evidence" value="ECO:0007669"/>
    <property type="project" value="UniProtKB-SubCell"/>
</dbReference>
<dbReference type="CDD" id="cd01448">
    <property type="entry name" value="TST_Repeat_1"/>
    <property type="match status" value="1"/>
</dbReference>